<evidence type="ECO:0000313" key="10">
    <source>
        <dbReference type="Proteomes" id="UP000262832"/>
    </source>
</evidence>
<feature type="domain" description="PTS EIIA type-4" evidence="8">
    <location>
        <begin position="1"/>
        <end position="124"/>
    </location>
</feature>
<dbReference type="CDD" id="cd00006">
    <property type="entry name" value="PTS_IIA_man"/>
    <property type="match status" value="1"/>
</dbReference>
<protein>
    <submittedName>
        <fullName evidence="9">PTS sugar transporter subunit IIA</fullName>
    </submittedName>
</protein>
<dbReference type="Pfam" id="PF03610">
    <property type="entry name" value="EIIA-man"/>
    <property type="match status" value="1"/>
</dbReference>
<evidence type="ECO:0000256" key="7">
    <source>
        <dbReference type="ARBA" id="ARBA00022777"/>
    </source>
</evidence>
<reference evidence="9 10" key="1">
    <citation type="submission" date="2018-08" db="EMBL/GenBank/DDBJ databases">
        <title>Genomic taxonomy of the Vibrionaceae family.</title>
        <authorList>
            <person name="Gomez-Gil B."/>
            <person name="Tanaka M."/>
            <person name="Sawabe T."/>
            <person name="Enciso-Ibarra K."/>
        </authorList>
    </citation>
    <scope>NUCLEOTIDE SEQUENCE [LARGE SCALE GENOMIC DNA]</scope>
    <source>
        <strain evidence="9 10">CAIM 1831</strain>
    </source>
</reference>
<dbReference type="SUPFAM" id="SSF53062">
    <property type="entry name" value="PTS system fructose IIA component-like"/>
    <property type="match status" value="1"/>
</dbReference>
<dbReference type="PROSITE" id="PS51096">
    <property type="entry name" value="PTS_EIIA_TYPE_4"/>
    <property type="match status" value="1"/>
</dbReference>
<name>A0ABM6YX85_9VIBR</name>
<dbReference type="Gene3D" id="3.40.50.510">
    <property type="entry name" value="Phosphotransferase system, mannose-type IIA component"/>
    <property type="match status" value="1"/>
</dbReference>
<keyword evidence="2" id="KW-0813">Transport</keyword>
<evidence type="ECO:0000256" key="4">
    <source>
        <dbReference type="ARBA" id="ARBA00022597"/>
    </source>
</evidence>
<evidence type="ECO:0000256" key="2">
    <source>
        <dbReference type="ARBA" id="ARBA00022448"/>
    </source>
</evidence>
<sequence>MIGIIVSGHLNFATGMQSAAKAIAGEQEQFVFIDFLESMSTDDLEAKMREAVAEINTGDGVLFLTDLVGGSPCNRAMSIMLDTPNVELLAGVNLAMIANAAFERDGCTLEELAETLTEIGGSTMKNMREELKAITAQSHDDEDGL</sequence>
<dbReference type="InterPro" id="IPR033887">
    <property type="entry name" value="PTS_IIA_man"/>
</dbReference>
<keyword evidence="5" id="KW-0808">Transferase</keyword>
<evidence type="ECO:0000259" key="8">
    <source>
        <dbReference type="PROSITE" id="PS51096"/>
    </source>
</evidence>
<dbReference type="InterPro" id="IPR036662">
    <property type="entry name" value="PTS_EIIA_man-typ_sf"/>
</dbReference>
<dbReference type="InterPro" id="IPR004701">
    <property type="entry name" value="PTS_EIIA_man-typ"/>
</dbReference>
<evidence type="ECO:0000256" key="3">
    <source>
        <dbReference type="ARBA" id="ARBA00022490"/>
    </source>
</evidence>
<dbReference type="NCBIfam" id="NF040761">
    <property type="entry name" value="AgaF"/>
    <property type="match status" value="1"/>
</dbReference>
<evidence type="ECO:0000313" key="9">
    <source>
        <dbReference type="EMBL" id="AXY02493.1"/>
    </source>
</evidence>
<evidence type="ECO:0000256" key="6">
    <source>
        <dbReference type="ARBA" id="ARBA00022683"/>
    </source>
</evidence>
<keyword evidence="6" id="KW-0598">Phosphotransferase system</keyword>
<gene>
    <name evidence="9" type="ORF">D1115_15635</name>
</gene>
<evidence type="ECO:0000256" key="1">
    <source>
        <dbReference type="ARBA" id="ARBA00004496"/>
    </source>
</evidence>
<proteinExistence type="predicted"/>
<dbReference type="Proteomes" id="UP000262832">
    <property type="component" value="Chromosome II"/>
</dbReference>
<dbReference type="EMBL" id="CP032094">
    <property type="protein sequence ID" value="AXY02493.1"/>
    <property type="molecule type" value="Genomic_DNA"/>
</dbReference>
<keyword evidence="4 9" id="KW-0762">Sugar transport</keyword>
<dbReference type="PANTHER" id="PTHR33799:SF1">
    <property type="entry name" value="PTS SYSTEM MANNOSE-SPECIFIC EIIAB COMPONENT-RELATED"/>
    <property type="match status" value="1"/>
</dbReference>
<comment type="subcellular location">
    <subcellularLocation>
        <location evidence="1">Cytoplasm</location>
    </subcellularLocation>
</comment>
<dbReference type="InterPro" id="IPR051471">
    <property type="entry name" value="Bacterial_PTS_sugar_comp"/>
</dbReference>
<dbReference type="PANTHER" id="PTHR33799">
    <property type="entry name" value="PTS PERMEASE-RELATED-RELATED"/>
    <property type="match status" value="1"/>
</dbReference>
<keyword evidence="10" id="KW-1185">Reference proteome</keyword>
<keyword evidence="7" id="KW-0418">Kinase</keyword>
<accession>A0ABM6YX85</accession>
<organism evidence="9 10">
    <name type="scientific">Vibrio alfacsensis</name>
    <dbReference type="NCBI Taxonomy" id="1074311"/>
    <lineage>
        <taxon>Bacteria</taxon>
        <taxon>Pseudomonadati</taxon>
        <taxon>Pseudomonadota</taxon>
        <taxon>Gammaproteobacteria</taxon>
        <taxon>Vibrionales</taxon>
        <taxon>Vibrionaceae</taxon>
        <taxon>Vibrio</taxon>
    </lineage>
</organism>
<evidence type="ECO:0000256" key="5">
    <source>
        <dbReference type="ARBA" id="ARBA00022679"/>
    </source>
</evidence>
<keyword evidence="3" id="KW-0963">Cytoplasm</keyword>
<dbReference type="RefSeq" id="WP_128812407.1">
    <property type="nucleotide sequence ID" value="NZ_AP019850.1"/>
</dbReference>